<feature type="non-terminal residue" evidence="6">
    <location>
        <position position="181"/>
    </location>
</feature>
<evidence type="ECO:0000256" key="1">
    <source>
        <dbReference type="ARBA" id="ARBA00004167"/>
    </source>
</evidence>
<organism evidence="6">
    <name type="scientific">mine drainage metagenome</name>
    <dbReference type="NCBI Taxonomy" id="410659"/>
    <lineage>
        <taxon>unclassified sequences</taxon>
        <taxon>metagenomes</taxon>
        <taxon>ecological metagenomes</taxon>
    </lineage>
</organism>
<dbReference type="PROSITE" id="PS52015">
    <property type="entry name" value="TONB_CTD"/>
    <property type="match status" value="1"/>
</dbReference>
<keyword evidence="2" id="KW-0812">Transmembrane</keyword>
<proteinExistence type="predicted"/>
<evidence type="ECO:0000256" key="2">
    <source>
        <dbReference type="ARBA" id="ARBA00022692"/>
    </source>
</evidence>
<reference evidence="6" key="2">
    <citation type="journal article" date="2014" name="ISME J.">
        <title>Microbial stratification in low pH oxic and suboxic macroscopic growths along an acid mine drainage.</title>
        <authorList>
            <person name="Mendez-Garcia C."/>
            <person name="Mesa V."/>
            <person name="Sprenger R.R."/>
            <person name="Richter M."/>
            <person name="Diez M.S."/>
            <person name="Solano J."/>
            <person name="Bargiela R."/>
            <person name="Golyshina O.V."/>
            <person name="Manteca A."/>
            <person name="Ramos J.L."/>
            <person name="Gallego J.R."/>
            <person name="Llorente I."/>
            <person name="Martins Dos Santos V.A."/>
            <person name="Jensen O.N."/>
            <person name="Pelaez A.I."/>
            <person name="Sanchez J."/>
            <person name="Ferrer M."/>
        </authorList>
    </citation>
    <scope>NUCLEOTIDE SEQUENCE</scope>
</reference>
<name>T0YQK2_9ZZZZ</name>
<comment type="subcellular location">
    <subcellularLocation>
        <location evidence="1">Membrane</location>
        <topology evidence="1">Single-pass membrane protein</topology>
    </subcellularLocation>
</comment>
<dbReference type="Gene3D" id="3.30.1150.10">
    <property type="match status" value="1"/>
</dbReference>
<dbReference type="SUPFAM" id="SSF74653">
    <property type="entry name" value="TolA/TonB C-terminal domain"/>
    <property type="match status" value="1"/>
</dbReference>
<sequence>MAGASRCGSASVVRPFRVVNQFKLKPRIVRLRAIPALKSPGFQITVPPKLAARSKLVVATSGSRTPGGAHAEPGGRVALTFAHFVAPIYPPDSDQQGTVRLAVFVAPSGKVARVKVLRSSGSPQLNRAAIAAARQWRFVPFKRALDESIWSVVNLHFIQPRRTLGVPFVIMHYREVARQIN</sequence>
<dbReference type="GO" id="GO:0055085">
    <property type="term" value="P:transmembrane transport"/>
    <property type="evidence" value="ECO:0007669"/>
    <property type="project" value="InterPro"/>
</dbReference>
<protein>
    <submittedName>
        <fullName evidence="6">Protein containing TonB</fullName>
    </submittedName>
</protein>
<comment type="caution">
    <text evidence="6">The sequence shown here is derived from an EMBL/GenBank/DDBJ whole genome shotgun (WGS) entry which is preliminary data.</text>
</comment>
<evidence type="ECO:0000256" key="3">
    <source>
        <dbReference type="ARBA" id="ARBA00022989"/>
    </source>
</evidence>
<evidence type="ECO:0000259" key="5">
    <source>
        <dbReference type="PROSITE" id="PS52015"/>
    </source>
</evidence>
<evidence type="ECO:0000256" key="4">
    <source>
        <dbReference type="ARBA" id="ARBA00023136"/>
    </source>
</evidence>
<dbReference type="InterPro" id="IPR006260">
    <property type="entry name" value="TonB/TolA_C"/>
</dbReference>
<dbReference type="AlphaFoldDB" id="T0YQK2"/>
<keyword evidence="3" id="KW-1133">Transmembrane helix</keyword>
<feature type="domain" description="TonB C-terminal" evidence="5">
    <location>
        <begin position="71"/>
        <end position="166"/>
    </location>
</feature>
<evidence type="ECO:0000313" key="6">
    <source>
        <dbReference type="EMBL" id="EQD34037.1"/>
    </source>
</evidence>
<dbReference type="NCBIfam" id="TIGR01352">
    <property type="entry name" value="tonB_Cterm"/>
    <property type="match status" value="1"/>
</dbReference>
<gene>
    <name evidence="6" type="ORF">B1A_18890</name>
</gene>
<dbReference type="EMBL" id="AUZX01013936">
    <property type="protein sequence ID" value="EQD34037.1"/>
    <property type="molecule type" value="Genomic_DNA"/>
</dbReference>
<accession>T0YQK2</accession>
<keyword evidence="4" id="KW-0472">Membrane</keyword>
<dbReference type="Pfam" id="PF03544">
    <property type="entry name" value="TonB_C"/>
    <property type="match status" value="1"/>
</dbReference>
<dbReference type="GO" id="GO:0016020">
    <property type="term" value="C:membrane"/>
    <property type="evidence" value="ECO:0007669"/>
    <property type="project" value="UniProtKB-SubCell"/>
</dbReference>
<dbReference type="InterPro" id="IPR037682">
    <property type="entry name" value="TonB_C"/>
</dbReference>
<reference evidence="6" key="1">
    <citation type="submission" date="2013-08" db="EMBL/GenBank/DDBJ databases">
        <authorList>
            <person name="Mendez C."/>
            <person name="Richter M."/>
            <person name="Ferrer M."/>
            <person name="Sanchez J."/>
        </authorList>
    </citation>
    <scope>NUCLEOTIDE SEQUENCE</scope>
</reference>